<feature type="compositionally biased region" description="Polar residues" evidence="6">
    <location>
        <begin position="1074"/>
        <end position="1089"/>
    </location>
</feature>
<dbReference type="Proteomes" id="UP000054563">
    <property type="component" value="Unassembled WGS sequence"/>
</dbReference>
<feature type="compositionally biased region" description="Basic and acidic residues" evidence="6">
    <location>
        <begin position="1"/>
        <end position="17"/>
    </location>
</feature>
<sequence>MLKVGKDSVPDSSSDNHIRRRFSQFGELNDALRPGLPRASQSQERRGLPFGTRKRVSRLISDRDKKELAEERRLLGDYSNDPASVRIAIPGTSSSNKLKSTLTVKSFSSFKPTNTLSVRPNRTTSRPQSIDSRSPYFNPKPKPDVSSDNEDGARPRKKQKTEMSNVVESDNEKIAHSSSSLTIPSTLNPRSPVGSCVRSKQRAIQATLEYWQTEMAVQPPTASAEVGKKREDRLGDCYKHFDAEEFVKGARMERISRASVQNPRTELLPKSSVRTRSAMRAVEIPKQTAVYGQGAGDSIDQANDETRNLDLRESSDELQGEKTVRDTWRRKATVSPSNIRPTHFWATPKSRRREDLKRRSGHEKAFCINSFRCGADVVDGPLQGVIDKDEVRLLLKTTPTSAPFKSYDIKKAISVYHDFQDDITKLRLKLSRAGDADNVVDMTFLSGKDCRSFCDLIQKLVPDIKEHVKTSEWMNKVFSRTTPTKRVGGPSFVLNSQSPIEALPESKDADLQPSNPKRTKLSDGLLNGNVNEITAPTKKKLSEDASIRKTQTSRVLPADSLSHSHPQANKGIPIPVKTYKPPTVYATRSKTRQEHLDIESDNDNLSDSSLDRGKAKKWTKPLVYPKVGKKRAEVEAHDLARLRVGEFLNDNLIEIYIRFLEHHLERQRPEILKRTYFFNSFFFASLTNTPRGKKGINYQGVEKWTRSADIFSRDFVVVPINESAHWYMAIICNLPTLFTPSPDIQGDAGETMTTGKANAEGQQSTFNPGLNEDREVTNNIPGSGGFEIGKDENLASSLRTMALSDKSVDSSSQASAPESPKGVEYTDKDEWPEEDENQVSISSKHQAGIAPVPPPNEDGNPGGTMNKSKNKKKRGHKSRPSLPKHEPKQPIIITFDSLGCSRSPTIRALREYLEEEAKSKRFTDIDGKKIKGMTAQQIPLQPNFSDCGLYLLAYLEKFVQDPDTFVRKLLQREMDSKDDWPNLRSGVLRRRLRSFLHQLYDEERSEKRDGPLLVDYKPLNILLVDADSDRPDKKLQDVGSSTTPSPLRAAEVSPKLPAEGPLNPSITDSDKVKASNNQSRLSTPTQRSVSSEEKADKSKTSALLFSAVQERADSPDSLLDELEELVSKPPEPKTRQYKDVVEIPGTPPPEEENTETDRASNERILGRHLLSSPLTRSKIVRE</sequence>
<dbReference type="InterPro" id="IPR038765">
    <property type="entry name" value="Papain-like_cys_pep_sf"/>
</dbReference>
<feature type="region of interest" description="Disordered" evidence="6">
    <location>
        <begin position="1125"/>
        <end position="1163"/>
    </location>
</feature>
<evidence type="ECO:0000256" key="6">
    <source>
        <dbReference type="SAM" id="MobiDB-lite"/>
    </source>
</evidence>
<feature type="region of interest" description="Disordered" evidence="6">
    <location>
        <begin position="111"/>
        <end position="196"/>
    </location>
</feature>
<feature type="compositionally biased region" description="Polar residues" evidence="6">
    <location>
        <begin position="176"/>
        <end position="189"/>
    </location>
</feature>
<dbReference type="PROSITE" id="PS50600">
    <property type="entry name" value="ULP_PROTEASE"/>
    <property type="match status" value="1"/>
</dbReference>
<dbReference type="Pfam" id="PF02902">
    <property type="entry name" value="Peptidase_C48"/>
    <property type="match status" value="2"/>
</dbReference>
<organism evidence="8 9">
    <name type="scientific">Coccidioides immitis H538.4</name>
    <dbReference type="NCBI Taxonomy" id="396776"/>
    <lineage>
        <taxon>Eukaryota</taxon>
        <taxon>Fungi</taxon>
        <taxon>Dikarya</taxon>
        <taxon>Ascomycota</taxon>
        <taxon>Pezizomycotina</taxon>
        <taxon>Eurotiomycetes</taxon>
        <taxon>Eurotiomycetidae</taxon>
        <taxon>Onygenales</taxon>
        <taxon>Onygenaceae</taxon>
        <taxon>Coccidioides</taxon>
    </lineage>
</organism>
<evidence type="ECO:0000256" key="1">
    <source>
        <dbReference type="ARBA" id="ARBA00005234"/>
    </source>
</evidence>
<dbReference type="AlphaFoldDB" id="A0A0J8U809"/>
<accession>A0A0J8U809</accession>
<keyword evidence="3 8" id="KW-0645">Protease</keyword>
<dbReference type="GO" id="GO:0006508">
    <property type="term" value="P:proteolysis"/>
    <property type="evidence" value="ECO:0007669"/>
    <property type="project" value="UniProtKB-KW"/>
</dbReference>
<comment type="similarity">
    <text evidence="1">Belongs to the peptidase C48 family.</text>
</comment>
<feature type="region of interest" description="Disordered" evidence="6">
    <location>
        <begin position="745"/>
        <end position="790"/>
    </location>
</feature>
<dbReference type="Gene3D" id="3.40.395.10">
    <property type="entry name" value="Adenoviral Proteinase, Chain A"/>
    <property type="match status" value="1"/>
</dbReference>
<dbReference type="VEuPathDB" id="FungiDB:CIHG_00940"/>
<feature type="region of interest" description="Disordered" evidence="6">
    <location>
        <begin position="1"/>
        <end position="57"/>
    </location>
</feature>
<feature type="region of interest" description="Disordered" evidence="6">
    <location>
        <begin position="1030"/>
        <end position="1101"/>
    </location>
</feature>
<dbReference type="EMBL" id="DS016982">
    <property type="protein sequence ID" value="KMU83158.1"/>
    <property type="molecule type" value="Genomic_DNA"/>
</dbReference>
<proteinExistence type="inferred from homology"/>
<keyword evidence="2" id="KW-0597">Phosphoprotein</keyword>
<dbReference type="InterPro" id="IPR051947">
    <property type="entry name" value="Sentrin-specific_protease"/>
</dbReference>
<name>A0A0J8U809_COCIT</name>
<feature type="compositionally biased region" description="Low complexity" evidence="6">
    <location>
        <begin position="809"/>
        <end position="820"/>
    </location>
</feature>
<evidence type="ECO:0000313" key="8">
    <source>
        <dbReference type="EMBL" id="KMU83158.1"/>
    </source>
</evidence>
<dbReference type="OrthoDB" id="442460at2759"/>
<evidence type="ECO:0000256" key="2">
    <source>
        <dbReference type="ARBA" id="ARBA00022553"/>
    </source>
</evidence>
<dbReference type="PANTHER" id="PTHR46896">
    <property type="entry name" value="SENTRIN-SPECIFIC PROTEASE"/>
    <property type="match status" value="1"/>
</dbReference>
<dbReference type="InterPro" id="IPR003653">
    <property type="entry name" value="Peptidase_C48_C"/>
</dbReference>
<evidence type="ECO:0000256" key="4">
    <source>
        <dbReference type="ARBA" id="ARBA00022786"/>
    </source>
</evidence>
<evidence type="ECO:0000256" key="3">
    <source>
        <dbReference type="ARBA" id="ARBA00022670"/>
    </source>
</evidence>
<dbReference type="GO" id="GO:0070139">
    <property type="term" value="F:SUMO-specific endopeptidase activity"/>
    <property type="evidence" value="ECO:0007669"/>
    <property type="project" value="TreeGrafter"/>
</dbReference>
<feature type="compositionally biased region" description="Basic and acidic residues" evidence="6">
    <location>
        <begin position="1130"/>
        <end position="1141"/>
    </location>
</feature>
<reference evidence="9" key="1">
    <citation type="journal article" date="2010" name="Genome Res.">
        <title>Population genomic sequencing of Coccidioides fungi reveals recent hybridization and transposon control.</title>
        <authorList>
            <person name="Neafsey D.E."/>
            <person name="Barker B.M."/>
            <person name="Sharpton T.J."/>
            <person name="Stajich J.E."/>
            <person name="Park D.J."/>
            <person name="Whiston E."/>
            <person name="Hung C.-Y."/>
            <person name="McMahan C."/>
            <person name="White J."/>
            <person name="Sykes S."/>
            <person name="Heiman D."/>
            <person name="Young S."/>
            <person name="Zeng Q."/>
            <person name="Abouelleil A."/>
            <person name="Aftuck L."/>
            <person name="Bessette D."/>
            <person name="Brown A."/>
            <person name="FitzGerald M."/>
            <person name="Lui A."/>
            <person name="Macdonald J.P."/>
            <person name="Priest M."/>
            <person name="Orbach M.J."/>
            <person name="Galgiani J.N."/>
            <person name="Kirkland T.N."/>
            <person name="Cole G.T."/>
            <person name="Birren B.W."/>
            <person name="Henn M.R."/>
            <person name="Taylor J.W."/>
            <person name="Rounsley S.D."/>
        </authorList>
    </citation>
    <scope>NUCLEOTIDE SEQUENCE [LARGE SCALE GENOMIC DNA]</scope>
    <source>
        <strain evidence="9">H538.4</strain>
    </source>
</reference>
<feature type="domain" description="Ubiquitin-like protease family profile" evidence="7">
    <location>
        <begin position="632"/>
        <end position="958"/>
    </location>
</feature>
<feature type="compositionally biased region" description="Basic residues" evidence="6">
    <location>
        <begin position="868"/>
        <end position="879"/>
    </location>
</feature>
<feature type="region of interest" description="Disordered" evidence="6">
    <location>
        <begin position="804"/>
        <end position="890"/>
    </location>
</feature>
<feature type="compositionally biased region" description="Polar residues" evidence="6">
    <location>
        <begin position="751"/>
        <end position="768"/>
    </location>
</feature>
<feature type="compositionally biased region" description="Basic and acidic residues" evidence="6">
    <location>
        <begin position="1090"/>
        <end position="1099"/>
    </location>
</feature>
<evidence type="ECO:0000259" key="7">
    <source>
        <dbReference type="PROSITE" id="PS50600"/>
    </source>
</evidence>
<dbReference type="GO" id="GO:0005737">
    <property type="term" value="C:cytoplasm"/>
    <property type="evidence" value="ECO:0007669"/>
    <property type="project" value="TreeGrafter"/>
</dbReference>
<dbReference type="GO" id="GO:0005634">
    <property type="term" value="C:nucleus"/>
    <property type="evidence" value="ECO:0007669"/>
    <property type="project" value="TreeGrafter"/>
</dbReference>
<dbReference type="PANTHER" id="PTHR46896:SF3">
    <property type="entry name" value="FI06413P-RELATED"/>
    <property type="match status" value="1"/>
</dbReference>
<protein>
    <submittedName>
        <fullName evidence="8">Ulp1 protease family protein</fullName>
    </submittedName>
</protein>
<dbReference type="SUPFAM" id="SSF54001">
    <property type="entry name" value="Cysteine proteinases"/>
    <property type="match status" value="1"/>
</dbReference>
<feature type="region of interest" description="Disordered" evidence="6">
    <location>
        <begin position="504"/>
        <end position="579"/>
    </location>
</feature>
<evidence type="ECO:0000313" key="9">
    <source>
        <dbReference type="Proteomes" id="UP000054563"/>
    </source>
</evidence>
<feature type="region of interest" description="Disordered" evidence="6">
    <location>
        <begin position="591"/>
        <end position="612"/>
    </location>
</feature>
<dbReference type="GO" id="GO:0016926">
    <property type="term" value="P:protein desumoylation"/>
    <property type="evidence" value="ECO:0007669"/>
    <property type="project" value="TreeGrafter"/>
</dbReference>
<dbReference type="eggNOG" id="KOG0779">
    <property type="taxonomic scope" value="Eukaryota"/>
</dbReference>
<gene>
    <name evidence="8" type="ORF">CIHG_00940</name>
</gene>
<keyword evidence="4" id="KW-0833">Ubl conjugation pathway</keyword>
<dbReference type="STRING" id="396776.A0A0J8U809"/>
<evidence type="ECO:0000256" key="5">
    <source>
        <dbReference type="ARBA" id="ARBA00022801"/>
    </source>
</evidence>
<feature type="compositionally biased region" description="Polar residues" evidence="6">
    <location>
        <begin position="111"/>
        <end position="132"/>
    </location>
</feature>
<keyword evidence="5" id="KW-0378">Hydrolase</keyword>